<dbReference type="Pfam" id="PF06776">
    <property type="entry name" value="IalB"/>
    <property type="match status" value="1"/>
</dbReference>
<dbReference type="Proteomes" id="UP001549321">
    <property type="component" value="Unassembled WGS sequence"/>
</dbReference>
<dbReference type="InterPro" id="IPR038696">
    <property type="entry name" value="IalB_sf"/>
</dbReference>
<keyword evidence="2" id="KW-1185">Reference proteome</keyword>
<organism evidence="1 2">
    <name type="scientific">Kaistia defluvii</name>
    <dbReference type="NCBI Taxonomy" id="410841"/>
    <lineage>
        <taxon>Bacteria</taxon>
        <taxon>Pseudomonadati</taxon>
        <taxon>Pseudomonadota</taxon>
        <taxon>Alphaproteobacteria</taxon>
        <taxon>Hyphomicrobiales</taxon>
        <taxon>Kaistiaceae</taxon>
        <taxon>Kaistia</taxon>
    </lineage>
</organism>
<evidence type="ECO:0000313" key="1">
    <source>
        <dbReference type="EMBL" id="MET4636239.1"/>
    </source>
</evidence>
<dbReference type="EMBL" id="JBEPSM010000004">
    <property type="protein sequence ID" value="MET4636239.1"/>
    <property type="molecule type" value="Genomic_DNA"/>
</dbReference>
<comment type="caution">
    <text evidence="1">The sequence shown here is derived from an EMBL/GenBank/DDBJ whole genome shotgun (WGS) entry which is preliminary data.</text>
</comment>
<gene>
    <name evidence="1" type="ORF">ABIE08_004197</name>
</gene>
<protein>
    <submittedName>
        <fullName evidence="1">Invasion protein IalB</fullName>
    </submittedName>
</protein>
<dbReference type="InterPro" id="IPR010642">
    <property type="entry name" value="Invasion_prot_B"/>
</dbReference>
<reference evidence="1 2" key="1">
    <citation type="submission" date="2024-06" db="EMBL/GenBank/DDBJ databases">
        <title>Sorghum-associated microbial communities from plants grown in Nebraska, USA.</title>
        <authorList>
            <person name="Schachtman D."/>
        </authorList>
    </citation>
    <scope>NUCLEOTIDE SEQUENCE [LARGE SCALE GENOMIC DNA]</scope>
    <source>
        <strain evidence="1 2">3207</strain>
    </source>
</reference>
<dbReference type="Gene3D" id="2.60.40.1880">
    <property type="entry name" value="Invasion associated locus B (IalB) protein"/>
    <property type="match status" value="1"/>
</dbReference>
<accession>A0ABV2R4M6</accession>
<sequence>MGAVHEGLVFHGLLTEPAQFEVIVRVTEPPARLFSGKFGGKNMNGKRIATAALLMGALFGFAETAAAQTPKRIGTYKDWSSYAYSDSRGKVCYAASQPKTQAPQGLNRDPAYFMVTARPSENVRSEVSVIIGYPFKEGSKLTVDIDGQKFSMFTKDDGAWIENAAQETALIAALKKGHSMSVNGTSRRGTQTSDSYSLAGVSASLDALSKNCP</sequence>
<dbReference type="RefSeq" id="WP_354553775.1">
    <property type="nucleotide sequence ID" value="NZ_JBEPSM010000004.1"/>
</dbReference>
<proteinExistence type="predicted"/>
<evidence type="ECO:0000313" key="2">
    <source>
        <dbReference type="Proteomes" id="UP001549321"/>
    </source>
</evidence>
<name>A0ABV2R4M6_9HYPH</name>